<organism evidence="1 2">
    <name type="scientific">Eretmocerus hayati</name>
    <dbReference type="NCBI Taxonomy" id="131215"/>
    <lineage>
        <taxon>Eukaryota</taxon>
        <taxon>Metazoa</taxon>
        <taxon>Ecdysozoa</taxon>
        <taxon>Arthropoda</taxon>
        <taxon>Hexapoda</taxon>
        <taxon>Insecta</taxon>
        <taxon>Pterygota</taxon>
        <taxon>Neoptera</taxon>
        <taxon>Endopterygota</taxon>
        <taxon>Hymenoptera</taxon>
        <taxon>Apocrita</taxon>
        <taxon>Proctotrupomorpha</taxon>
        <taxon>Chalcidoidea</taxon>
        <taxon>Aphelinidae</taxon>
        <taxon>Aphelininae</taxon>
        <taxon>Eretmocerus</taxon>
    </lineage>
</organism>
<dbReference type="EMBL" id="CM056744">
    <property type="protein sequence ID" value="KAJ8667477.1"/>
    <property type="molecule type" value="Genomic_DNA"/>
</dbReference>
<dbReference type="Proteomes" id="UP001239111">
    <property type="component" value="Chromosome 4"/>
</dbReference>
<protein>
    <submittedName>
        <fullName evidence="1">Uncharacterized protein</fullName>
    </submittedName>
</protein>
<evidence type="ECO:0000313" key="1">
    <source>
        <dbReference type="EMBL" id="KAJ8667477.1"/>
    </source>
</evidence>
<name>A0ACC2N8S5_9HYME</name>
<proteinExistence type="predicted"/>
<gene>
    <name evidence="1" type="ORF">QAD02_009140</name>
</gene>
<accession>A0ACC2N8S5</accession>
<reference evidence="1" key="1">
    <citation type="submission" date="2023-04" db="EMBL/GenBank/DDBJ databases">
        <title>A chromosome-level genome assembly of the parasitoid wasp Eretmocerus hayati.</title>
        <authorList>
            <person name="Zhong Y."/>
            <person name="Liu S."/>
            <person name="Liu Y."/>
        </authorList>
    </citation>
    <scope>NUCLEOTIDE SEQUENCE</scope>
    <source>
        <strain evidence="1">ZJU_SS_LIU_2023</strain>
    </source>
</reference>
<comment type="caution">
    <text evidence="1">The sequence shown here is derived from an EMBL/GenBank/DDBJ whole genome shotgun (WGS) entry which is preliminary data.</text>
</comment>
<keyword evidence="2" id="KW-1185">Reference proteome</keyword>
<evidence type="ECO:0000313" key="2">
    <source>
        <dbReference type="Proteomes" id="UP001239111"/>
    </source>
</evidence>
<sequence>MARTVASYSFNEISSGYMKYWRIIATLPFDGHSLHFIKSRLLRIDFMTMILFWFTSYIGYGIRMLVNHRFENDFVCELATVMSVTGRYFMALMKRGKLVELVDMSEQLWNNLREGESQAFSRFERKVRVFRDFTLWITMTVLAAFILTSQFIRLPPTSVNGTDRRILPIRFYVDVQREPQFTLVRIAQGIMGIHISLTLTGIETYGPWLIMMACGFMKSVQNRFLLMANSEHGLDIIQNSRMLELSGENVTDCIKFHQKILKFCNMIEDFTRSFFMVTVMCSLYALSLIGIQIIANNEYLYGLMTLLILNTYQLYICQWGAQQLLNESVAVGQTAYFAALTGFHFDRRCNKMLMVVLMRSQKPVQLTAGGYFKLSIESFGHNMECDRVQ</sequence>